<feature type="compositionally biased region" description="Basic and acidic residues" evidence="1">
    <location>
        <begin position="436"/>
        <end position="462"/>
    </location>
</feature>
<feature type="compositionally biased region" description="Low complexity" evidence="1">
    <location>
        <begin position="377"/>
        <end position="403"/>
    </location>
</feature>
<keyword evidence="2" id="KW-0812">Transmembrane</keyword>
<feature type="transmembrane region" description="Helical" evidence="2">
    <location>
        <begin position="96"/>
        <end position="113"/>
    </location>
</feature>
<feature type="compositionally biased region" description="Basic and acidic residues" evidence="1">
    <location>
        <begin position="594"/>
        <end position="608"/>
    </location>
</feature>
<dbReference type="AlphaFoldDB" id="A0A7X9FSU9"/>
<proteinExistence type="predicted"/>
<protein>
    <submittedName>
        <fullName evidence="3">Uncharacterized protein</fullName>
    </submittedName>
</protein>
<evidence type="ECO:0000256" key="2">
    <source>
        <dbReference type="SAM" id="Phobius"/>
    </source>
</evidence>
<sequence length="652" mass="73413">MGFSFLFSLYSIDLYQLYTLAALYRQTTLLAFLINYDFDPIHFKVYTIPVNTHEAIKFIRKRLQIRHLQKCLLIVVVAFLYITSFTILLAFFSHTLGLSFFLIAFCSGLFLAFKKGFFKRFTELDAAHYLDEHLGSKNRFTSFLELRDLNLDSIKSDFLALQLERLLANPSSETLPKLELHRSFFKLRWGLLIPWLGVASLFFYESLKPPYNPEQVALLEEVLKKHDELPPELKKSLQELKNALEEHPLLDDPVSEALAETEEILQDFSDEKMLGESTRNDKILDETPQATSPQKQEAIESPSPTPELGLDENKENKRSEPKEEEKKQQQTSDEQKQQKQEQGQKREGQGKDPKQQSQDEKSESAQGDGQGQGKASGQGQAEQQSGQGTGSNDSQNKKNNSQSEGSADKNQEQSQSENKDNKQKEKQGEGQAQGQENKEGVKDGSSQKEKDESSQRSDKSQGNKESSGLNDAKKALDELKKQIEKEKENNNKEGKETGSDSKNGKESSKQNKKQGQANKDEKKQPSSDSQKNEEKGTEKSEEEKQSENQSYGKQGGKSAMPVPGEKGQTPDFSMALGTKEQERSRGQELNIPPGDDKFDSRFSSKKGESVQNKKGALPKTNLADVELAKPETRKGAEEQYIPPEYEGILGSR</sequence>
<feature type="region of interest" description="Disordered" evidence="1">
    <location>
        <begin position="279"/>
        <end position="652"/>
    </location>
</feature>
<dbReference type="EMBL" id="JAAZON010000505">
    <property type="protein sequence ID" value="NMC63692.1"/>
    <property type="molecule type" value="Genomic_DNA"/>
</dbReference>
<evidence type="ECO:0000313" key="3">
    <source>
        <dbReference type="EMBL" id="NMC63692.1"/>
    </source>
</evidence>
<dbReference type="Proteomes" id="UP000524246">
    <property type="component" value="Unassembled WGS sequence"/>
</dbReference>
<accession>A0A7X9FSU9</accession>
<keyword evidence="2" id="KW-1133">Transmembrane helix</keyword>
<keyword evidence="2" id="KW-0472">Membrane</keyword>
<name>A0A7X9FSU9_9DELT</name>
<feature type="transmembrane region" description="Helical" evidence="2">
    <location>
        <begin position="187"/>
        <end position="204"/>
    </location>
</feature>
<feature type="transmembrane region" description="Helical" evidence="2">
    <location>
        <begin position="71"/>
        <end position="90"/>
    </location>
</feature>
<comment type="caution">
    <text evidence="3">The sequence shown here is derived from an EMBL/GenBank/DDBJ whole genome shotgun (WGS) entry which is preliminary data.</text>
</comment>
<reference evidence="3 4" key="1">
    <citation type="journal article" date="2020" name="Biotechnol. Biofuels">
        <title>New insights from the biogas microbiome by comprehensive genome-resolved metagenomics of nearly 1600 species originating from multiple anaerobic digesters.</title>
        <authorList>
            <person name="Campanaro S."/>
            <person name="Treu L."/>
            <person name="Rodriguez-R L.M."/>
            <person name="Kovalovszki A."/>
            <person name="Ziels R.M."/>
            <person name="Maus I."/>
            <person name="Zhu X."/>
            <person name="Kougias P.G."/>
            <person name="Basile A."/>
            <person name="Luo G."/>
            <person name="Schluter A."/>
            <person name="Konstantinidis K.T."/>
            <person name="Angelidaki I."/>
        </authorList>
    </citation>
    <scope>NUCLEOTIDE SEQUENCE [LARGE SCALE GENOMIC DNA]</scope>
    <source>
        <strain evidence="3">AS27yjCOA_65</strain>
    </source>
</reference>
<feature type="transmembrane region" description="Helical" evidence="2">
    <location>
        <begin position="15"/>
        <end position="34"/>
    </location>
</feature>
<evidence type="ECO:0000313" key="4">
    <source>
        <dbReference type="Proteomes" id="UP000524246"/>
    </source>
</evidence>
<organism evidence="3 4">
    <name type="scientific">SAR324 cluster bacterium</name>
    <dbReference type="NCBI Taxonomy" id="2024889"/>
    <lineage>
        <taxon>Bacteria</taxon>
        <taxon>Deltaproteobacteria</taxon>
        <taxon>SAR324 cluster</taxon>
    </lineage>
</organism>
<feature type="compositionally biased region" description="Basic and acidic residues" evidence="1">
    <location>
        <begin position="406"/>
        <end position="428"/>
    </location>
</feature>
<feature type="compositionally biased region" description="Basic and acidic residues" evidence="1">
    <location>
        <begin position="518"/>
        <end position="546"/>
    </location>
</feature>
<feature type="compositionally biased region" description="Basic and acidic residues" evidence="1">
    <location>
        <begin position="471"/>
        <end position="509"/>
    </location>
</feature>
<gene>
    <name evidence="3" type="ORF">GYA55_11070</name>
</gene>
<evidence type="ECO:0000256" key="1">
    <source>
        <dbReference type="SAM" id="MobiDB-lite"/>
    </source>
</evidence>
<feature type="compositionally biased region" description="Basic and acidic residues" evidence="1">
    <location>
        <begin position="311"/>
        <end position="363"/>
    </location>
</feature>
<feature type="compositionally biased region" description="Basic and acidic residues" evidence="1">
    <location>
        <begin position="626"/>
        <end position="637"/>
    </location>
</feature>